<sequence length="248" mass="29031">MEEFSIETPRKRFEEHLSSDENKRILFSGKFGSGKTYFLKKFFEEHDKYEAVHLYPVNYSVASNEDIFELVKYDILFSLLVTTKEKGKTFSFEKIKSSHIHSLYYFFSDNDKLKKLIFSLLNIIPKIGKSAATIAEKVLIDLYNEFKEHHESAQKDEQETMKEFVEAFSDLQGNIYERDAITQIIGNLIGQLKDGDQKEKQGSKNEKETILIIDDLDRIDPEHIFRVLNVFAAHTDHRDDENNKGYHE</sequence>
<evidence type="ECO:0000313" key="3">
    <source>
        <dbReference type="Proteomes" id="UP001403385"/>
    </source>
</evidence>
<dbReference type="EMBL" id="JBDKWZ010000006">
    <property type="protein sequence ID" value="MEN7548759.1"/>
    <property type="molecule type" value="Genomic_DNA"/>
</dbReference>
<dbReference type="Pfam" id="PF07693">
    <property type="entry name" value="KAP_NTPase"/>
    <property type="match status" value="1"/>
</dbReference>
<protein>
    <submittedName>
        <fullName evidence="2">P-loop NTPase fold protein</fullName>
    </submittedName>
</protein>
<dbReference type="InterPro" id="IPR011646">
    <property type="entry name" value="KAP_P-loop"/>
</dbReference>
<dbReference type="RefSeq" id="WP_346821536.1">
    <property type="nucleotide sequence ID" value="NZ_JBDKWZ010000006.1"/>
</dbReference>
<dbReference type="Proteomes" id="UP001403385">
    <property type="component" value="Unassembled WGS sequence"/>
</dbReference>
<name>A0AAW9RVD6_9BACT</name>
<reference evidence="2 3" key="1">
    <citation type="submission" date="2024-04" db="EMBL/GenBank/DDBJ databases">
        <title>Novel genus in family Flammeovirgaceae.</title>
        <authorList>
            <person name="Nguyen T.H."/>
            <person name="Vuong T.Q."/>
            <person name="Le H."/>
            <person name="Kim S.-G."/>
        </authorList>
    </citation>
    <scope>NUCLEOTIDE SEQUENCE [LARGE SCALE GENOMIC DNA]</scope>
    <source>
        <strain evidence="2 3">JCM 23209</strain>
    </source>
</reference>
<dbReference type="Gene3D" id="3.40.50.300">
    <property type="entry name" value="P-loop containing nucleotide triphosphate hydrolases"/>
    <property type="match status" value="1"/>
</dbReference>
<dbReference type="InterPro" id="IPR027417">
    <property type="entry name" value="P-loop_NTPase"/>
</dbReference>
<dbReference type="SUPFAM" id="SSF52540">
    <property type="entry name" value="P-loop containing nucleoside triphosphate hydrolases"/>
    <property type="match status" value="1"/>
</dbReference>
<comment type="caution">
    <text evidence="2">The sequence shown here is derived from an EMBL/GenBank/DDBJ whole genome shotgun (WGS) entry which is preliminary data.</text>
</comment>
<accession>A0AAW9RVD6</accession>
<evidence type="ECO:0000259" key="1">
    <source>
        <dbReference type="Pfam" id="PF07693"/>
    </source>
</evidence>
<gene>
    <name evidence="2" type="ORF">AAG747_12635</name>
</gene>
<keyword evidence="3" id="KW-1185">Reference proteome</keyword>
<organism evidence="2 3">
    <name type="scientific">Rapidithrix thailandica</name>
    <dbReference type="NCBI Taxonomy" id="413964"/>
    <lineage>
        <taxon>Bacteria</taxon>
        <taxon>Pseudomonadati</taxon>
        <taxon>Bacteroidota</taxon>
        <taxon>Cytophagia</taxon>
        <taxon>Cytophagales</taxon>
        <taxon>Flammeovirgaceae</taxon>
        <taxon>Rapidithrix</taxon>
    </lineage>
</organism>
<evidence type="ECO:0000313" key="2">
    <source>
        <dbReference type="EMBL" id="MEN7548759.1"/>
    </source>
</evidence>
<proteinExistence type="predicted"/>
<dbReference type="AlphaFoldDB" id="A0AAW9RVD6"/>
<feature type="domain" description="KAP NTPase" evidence="1">
    <location>
        <begin position="25"/>
        <end position="231"/>
    </location>
</feature>